<dbReference type="RefSeq" id="WP_115548050.1">
    <property type="nucleotide sequence ID" value="NZ_QRGP01000001.1"/>
</dbReference>
<dbReference type="AlphaFoldDB" id="A0A371BFX5"/>
<name>A0A371BFX5_9SPHN</name>
<dbReference type="OrthoDB" id="9802674at2"/>
<evidence type="ECO:0000256" key="2">
    <source>
        <dbReference type="SAM" id="SignalP"/>
    </source>
</evidence>
<feature type="region of interest" description="Disordered" evidence="1">
    <location>
        <begin position="166"/>
        <end position="193"/>
    </location>
</feature>
<evidence type="ECO:0000256" key="1">
    <source>
        <dbReference type="SAM" id="MobiDB-lite"/>
    </source>
</evidence>
<reference evidence="4" key="1">
    <citation type="submission" date="2018-08" db="EMBL/GenBank/DDBJ databases">
        <authorList>
            <person name="Kim S.-J."/>
            <person name="Jung G.-Y."/>
        </authorList>
    </citation>
    <scope>NUCLEOTIDE SEQUENCE [LARGE SCALE GENOMIC DNA]</scope>
    <source>
        <strain evidence="4">GY_G</strain>
    </source>
</reference>
<evidence type="ECO:0000313" key="3">
    <source>
        <dbReference type="EMBL" id="RDV06499.1"/>
    </source>
</evidence>
<feature type="compositionally biased region" description="Basic residues" evidence="1">
    <location>
        <begin position="184"/>
        <end position="193"/>
    </location>
</feature>
<keyword evidence="4" id="KW-1185">Reference proteome</keyword>
<organism evidence="3 4">
    <name type="scientific">Sphingorhabdus pulchriflava</name>
    <dbReference type="NCBI Taxonomy" id="2292257"/>
    <lineage>
        <taxon>Bacteria</taxon>
        <taxon>Pseudomonadati</taxon>
        <taxon>Pseudomonadota</taxon>
        <taxon>Alphaproteobacteria</taxon>
        <taxon>Sphingomonadales</taxon>
        <taxon>Sphingomonadaceae</taxon>
        <taxon>Sphingorhabdus</taxon>
    </lineage>
</organism>
<dbReference type="Proteomes" id="UP000263833">
    <property type="component" value="Unassembled WGS sequence"/>
</dbReference>
<feature type="signal peptide" evidence="2">
    <location>
        <begin position="1"/>
        <end position="22"/>
    </location>
</feature>
<sequence length="193" mass="20245">MRAKIILTASLAFTLASCGSMGANTSMYSTNQPVVQRTNYALDVNVDGGSGISPFEENRISEWFSAMKLGFGDRVALDFGDGYTSASAKQTVSDLAAKYGMLLSETAPVTTGAVVPGTVRVVVTRSTASVPNCPNWSKTTESNFNSANHPNYGCATNSNLAAMVADPEDLVRGRESTPENSRGGSRKKAGGTN</sequence>
<comment type="caution">
    <text evidence="3">The sequence shown here is derived from an EMBL/GenBank/DDBJ whole genome shotgun (WGS) entry which is preliminary data.</text>
</comment>
<protein>
    <submittedName>
        <fullName evidence="3">Pilus assembly protein CpaD</fullName>
    </submittedName>
</protein>
<evidence type="ECO:0000313" key="4">
    <source>
        <dbReference type="Proteomes" id="UP000263833"/>
    </source>
</evidence>
<proteinExistence type="predicted"/>
<dbReference type="PROSITE" id="PS51257">
    <property type="entry name" value="PROKAR_LIPOPROTEIN"/>
    <property type="match status" value="1"/>
</dbReference>
<gene>
    <name evidence="3" type="ORF">DXH95_03485</name>
</gene>
<dbReference type="Pfam" id="PF09476">
    <property type="entry name" value="Pilus_CpaD"/>
    <property type="match status" value="1"/>
</dbReference>
<feature type="chain" id="PRO_5016678938" evidence="2">
    <location>
        <begin position="23"/>
        <end position="193"/>
    </location>
</feature>
<accession>A0A371BFX5</accession>
<dbReference type="EMBL" id="QRGP01000001">
    <property type="protein sequence ID" value="RDV06499.1"/>
    <property type="molecule type" value="Genomic_DNA"/>
</dbReference>
<dbReference type="InterPro" id="IPR019027">
    <property type="entry name" value="Pilus_biogenesis_CpaD-related"/>
</dbReference>
<keyword evidence="2" id="KW-0732">Signal</keyword>